<name>M8CM31_AEGTA</name>
<reference evidence="1" key="1">
    <citation type="submission" date="2015-06" db="UniProtKB">
        <authorList>
            <consortium name="EnsemblPlants"/>
        </authorList>
    </citation>
    <scope>IDENTIFICATION</scope>
</reference>
<sequence length="417" mass="48718">MVLVKMLMEIDPLPMRGSMVMTMVTISPSRRDVSPAEQLRRSPRLVPPRFRLETAVLRPKSFLLIFLGQKTSYSLVDVQCFGGAYRDRLCVRSFIGVSVVVKPKNTKELEEADNEIQRLNKLGLGDDISDEEYRVYLKQLPRKPDVDICTKLDGVQLKELSVLHALYRHKYYQLSQHVPEDKLCYDKLKEDYPPGCRPVRERSFKCPEEDGELDWSFHPDYCKHAGLEDYQRLVPRNYGGFEYVNWDEYHKDCHSYEIEQEYVKFCEELSKKLTWIEAYVLNKPPSLMWGKILTRGTYQAIKITTDFSKIYDGLAFSGFYVGSLEWLDSMGFDVCCYNEFDGLYYEIWQRYKMECLACTACLEEFPDDKSQISEDKARELIAEALRKETQKPKFYEDYCRKKIDIAQAIGLISSIPS</sequence>
<dbReference type="PANTHER" id="PTHR34480">
    <property type="entry name" value="OS01G0967800 PROTEIN-RELATED"/>
    <property type="match status" value="1"/>
</dbReference>
<evidence type="ECO:0000313" key="1">
    <source>
        <dbReference type="EnsemblPlants" id="EMT28482"/>
    </source>
</evidence>
<protein>
    <submittedName>
        <fullName evidence="1">Uncharacterized protein</fullName>
    </submittedName>
</protein>
<dbReference type="AlphaFoldDB" id="M8CM31"/>
<accession>M8CM31</accession>
<organism evidence="1">
    <name type="scientific">Aegilops tauschii</name>
    <name type="common">Tausch's goatgrass</name>
    <name type="synonym">Aegilops squarrosa</name>
    <dbReference type="NCBI Taxonomy" id="37682"/>
    <lineage>
        <taxon>Eukaryota</taxon>
        <taxon>Viridiplantae</taxon>
        <taxon>Streptophyta</taxon>
        <taxon>Embryophyta</taxon>
        <taxon>Tracheophyta</taxon>
        <taxon>Spermatophyta</taxon>
        <taxon>Magnoliopsida</taxon>
        <taxon>Liliopsida</taxon>
        <taxon>Poales</taxon>
        <taxon>Poaceae</taxon>
        <taxon>BOP clade</taxon>
        <taxon>Pooideae</taxon>
        <taxon>Triticodae</taxon>
        <taxon>Triticeae</taxon>
        <taxon>Triticinae</taxon>
        <taxon>Aegilops</taxon>
    </lineage>
</organism>
<dbReference type="PANTHER" id="PTHR34480:SF14">
    <property type="entry name" value="OS01G0967800 PROTEIN"/>
    <property type="match status" value="1"/>
</dbReference>
<dbReference type="EnsemblPlants" id="EMT28482">
    <property type="protein sequence ID" value="EMT28482"/>
    <property type="gene ID" value="F775_16457"/>
</dbReference>
<proteinExistence type="predicted"/>
<dbReference type="ExpressionAtlas" id="M8CM31">
    <property type="expression patterns" value="baseline"/>
</dbReference>